<evidence type="ECO:0000256" key="1">
    <source>
        <dbReference type="SAM" id="MobiDB-lite"/>
    </source>
</evidence>
<organism evidence="3 4">
    <name type="scientific">Gemmatirosa kalamazoonensis</name>
    <dbReference type="NCBI Taxonomy" id="861299"/>
    <lineage>
        <taxon>Bacteria</taxon>
        <taxon>Pseudomonadati</taxon>
        <taxon>Gemmatimonadota</taxon>
        <taxon>Gemmatimonadia</taxon>
        <taxon>Gemmatimonadales</taxon>
        <taxon>Gemmatimonadaceae</taxon>
        <taxon>Gemmatirosa</taxon>
    </lineage>
</organism>
<dbReference type="InterPro" id="IPR041916">
    <property type="entry name" value="Anti_sigma_zinc_sf"/>
</dbReference>
<protein>
    <recommendedName>
        <fullName evidence="2">Putative zinc-finger domain-containing protein</fullName>
    </recommendedName>
</protein>
<dbReference type="InterPro" id="IPR027383">
    <property type="entry name" value="Znf_put"/>
</dbReference>
<dbReference type="AlphaFoldDB" id="W0RKA2"/>
<proteinExistence type="predicted"/>
<dbReference type="EMBL" id="CP007128">
    <property type="protein sequence ID" value="AHG90867.1"/>
    <property type="molecule type" value="Genomic_DNA"/>
</dbReference>
<feature type="region of interest" description="Disordered" evidence="1">
    <location>
        <begin position="207"/>
        <end position="228"/>
    </location>
</feature>
<dbReference type="Pfam" id="PF13490">
    <property type="entry name" value="zf-HC2"/>
    <property type="match status" value="1"/>
</dbReference>
<dbReference type="Proteomes" id="UP000019151">
    <property type="component" value="Chromosome"/>
</dbReference>
<dbReference type="OrthoDB" id="3743969at2"/>
<dbReference type="InParanoid" id="W0RKA2"/>
<dbReference type="STRING" id="861299.J421_3330"/>
<dbReference type="KEGG" id="gba:J421_3330"/>
<dbReference type="RefSeq" id="WP_025412333.1">
    <property type="nucleotide sequence ID" value="NZ_CP007128.1"/>
</dbReference>
<name>W0RKA2_9BACT</name>
<evidence type="ECO:0000313" key="4">
    <source>
        <dbReference type="Proteomes" id="UP000019151"/>
    </source>
</evidence>
<accession>W0RKA2</accession>
<dbReference type="Gene3D" id="1.10.10.1320">
    <property type="entry name" value="Anti-sigma factor, zinc-finger domain"/>
    <property type="match status" value="1"/>
</dbReference>
<keyword evidence="4" id="KW-1185">Reference proteome</keyword>
<evidence type="ECO:0000313" key="3">
    <source>
        <dbReference type="EMBL" id="AHG90867.1"/>
    </source>
</evidence>
<gene>
    <name evidence="3" type="ORF">J421_3330</name>
</gene>
<feature type="domain" description="Putative zinc-finger" evidence="2">
    <location>
        <begin position="4"/>
        <end position="38"/>
    </location>
</feature>
<reference evidence="3 4" key="1">
    <citation type="journal article" date="2014" name="Genome Announc.">
        <title>Genome Sequence and Methylome of Soil Bacterium Gemmatirosa kalamazoonensis KBS708T, a Member of the Rarely Cultivated Gemmatimonadetes Phylum.</title>
        <authorList>
            <person name="Debruyn J.M."/>
            <person name="Radosevich M."/>
            <person name="Wommack K.E."/>
            <person name="Polson S.W."/>
            <person name="Hauser L.J."/>
            <person name="Fawaz M.N."/>
            <person name="Korlach J."/>
            <person name="Tsai Y.C."/>
        </authorList>
    </citation>
    <scope>NUCLEOTIDE SEQUENCE [LARGE SCALE GENOMIC DNA]</scope>
    <source>
        <strain evidence="3 4">KBS708</strain>
    </source>
</reference>
<feature type="region of interest" description="Disordered" evidence="1">
    <location>
        <begin position="143"/>
        <end position="175"/>
    </location>
</feature>
<dbReference type="HOGENOM" id="CLU_1213393_0_0_0"/>
<dbReference type="eggNOG" id="ENOG50314QF">
    <property type="taxonomic scope" value="Bacteria"/>
</dbReference>
<evidence type="ECO:0000259" key="2">
    <source>
        <dbReference type="Pfam" id="PF13490"/>
    </source>
</evidence>
<sequence>MRECENIVERLPDLLHERLAADERERVLSHVSACEDCRAELAWLRTTRDGLVAATPRIDTAAIARAVHAQLASAPTLRLVTDEGAQPIAHSARGASRPRWATTRLRAAAALFVVATGAGAVVLSRGTADRPAPSVGQIAQAPVAAPTTPAAPSADTVTTPAPRASTASPSPAPLTVASVEPAAPLGASFADLSDAELAAVIAAIDDEGGTLPADPAPTPNVVTPGGAR</sequence>